<evidence type="ECO:0000313" key="2">
    <source>
        <dbReference type="EMBL" id="GCB95476.1"/>
    </source>
</evidence>
<evidence type="ECO:0008006" key="4">
    <source>
        <dbReference type="Google" id="ProtNLM"/>
    </source>
</evidence>
<protein>
    <recommendedName>
        <fullName evidence="4">Lipoprotein</fullName>
    </recommendedName>
</protein>
<name>A0A401RCX4_STRNR</name>
<sequence length="194" mass="20508">MPLVRTPPILVHYESIWSKKAECMMLATSRVTPGPPTRPTERVPVGKPKPMRPAPALALVVALTAVAGCGEVAPLRVEGAAPQSGATRGPVYAADAMGQPLGRPAHFALTEHASLSSLRWRGWGGPQAVATGRVGGMWCLPGCASSGYPATVELSGLEHHERVSYYTRATVRSADLPPDRARELRDVPLPVPAP</sequence>
<gene>
    <name evidence="2" type="ORF">SALB_08281</name>
</gene>
<evidence type="ECO:0000313" key="3">
    <source>
        <dbReference type="Proteomes" id="UP000288351"/>
    </source>
</evidence>
<dbReference type="EMBL" id="BHXC01000007">
    <property type="protein sequence ID" value="GCB95476.1"/>
    <property type="molecule type" value="Genomic_DNA"/>
</dbReference>
<accession>A0A401RCX4</accession>
<organism evidence="2 3">
    <name type="scientific">Streptomyces noursei</name>
    <name type="common">Streptomyces albulus</name>
    <dbReference type="NCBI Taxonomy" id="1971"/>
    <lineage>
        <taxon>Bacteria</taxon>
        <taxon>Bacillati</taxon>
        <taxon>Actinomycetota</taxon>
        <taxon>Actinomycetes</taxon>
        <taxon>Kitasatosporales</taxon>
        <taxon>Streptomycetaceae</taxon>
        <taxon>Streptomyces</taxon>
    </lineage>
</organism>
<feature type="region of interest" description="Disordered" evidence="1">
    <location>
        <begin position="29"/>
        <end position="49"/>
    </location>
</feature>
<evidence type="ECO:0000256" key="1">
    <source>
        <dbReference type="SAM" id="MobiDB-lite"/>
    </source>
</evidence>
<dbReference type="Proteomes" id="UP000288351">
    <property type="component" value="Unassembled WGS sequence"/>
</dbReference>
<proteinExistence type="predicted"/>
<dbReference type="AlphaFoldDB" id="A0A401RCX4"/>
<comment type="caution">
    <text evidence="2">The sequence shown here is derived from an EMBL/GenBank/DDBJ whole genome shotgun (WGS) entry which is preliminary data.</text>
</comment>
<reference evidence="2 3" key="1">
    <citation type="journal article" date="2019" name="Microbiol. Resour. Announc.">
        <title>Draft Genome Sequence of the Most Traditional epsilon-Poly-l-Lysine Producer, Streptomyces albulus NBRC14147.</title>
        <authorList>
            <person name="Yamanaka K."/>
            <person name="Hamano Y."/>
        </authorList>
    </citation>
    <scope>NUCLEOTIDE SEQUENCE [LARGE SCALE GENOMIC DNA]</scope>
    <source>
        <strain evidence="2 3">NBRC 14147</strain>
    </source>
</reference>